<dbReference type="PROSITE" id="PS50975">
    <property type="entry name" value="ATP_GRASP"/>
    <property type="match status" value="1"/>
</dbReference>
<dbReference type="InterPro" id="IPR054562">
    <property type="entry name" value="LysX/ArgX_preATP_grasp"/>
</dbReference>
<dbReference type="EMBL" id="DSXR01000107">
    <property type="protein sequence ID" value="HGS88077.1"/>
    <property type="molecule type" value="Genomic_DNA"/>
</dbReference>
<dbReference type="InterPro" id="IPR013815">
    <property type="entry name" value="ATP_grasp_subdomain_1"/>
</dbReference>
<evidence type="ECO:0000256" key="7">
    <source>
        <dbReference type="ARBA" id="ARBA00022840"/>
    </source>
</evidence>
<reference evidence="12" key="1">
    <citation type="journal article" date="2020" name="mSystems">
        <title>Genome- and Community-Level Interaction Insights into Carbon Utilization and Element Cycling Functions of Hydrothermarchaeota in Hydrothermal Sediment.</title>
        <authorList>
            <person name="Zhou Z."/>
            <person name="Liu Y."/>
            <person name="Xu W."/>
            <person name="Pan J."/>
            <person name="Luo Z.H."/>
            <person name="Li M."/>
        </authorList>
    </citation>
    <scope>NUCLEOTIDE SEQUENCE [LARGE SCALE GENOMIC DNA]</scope>
    <source>
        <strain evidence="12">SpSt-556</strain>
    </source>
</reference>
<protein>
    <submittedName>
        <fullName evidence="12">Lysine biosynthesis protein LysX</fullName>
    </submittedName>
</protein>
<keyword evidence="4" id="KW-0028">Amino-acid biosynthesis</keyword>
<dbReference type="Gene3D" id="3.40.50.20">
    <property type="match status" value="1"/>
</dbReference>
<sequence>MRVGFLFTRLRAEEKYLLEELNRRPNVEVVMINDDEVFYDLAEHPAAVDVLFERSVSYSRGLYISRIFAAHGVPVVNPPLVAERCGDKYQTSQLLVRAGIPTPRVLMAFSEQSALAACDALGYPCVLKPVIGSWGRLLAKADDRAAAEAIIEHKATLGGVQHQIFYIQEYIPKPGRDIRAFVIGDEPIGAIYRTSPNWITNTARGGQASNCPVTPEMGELCLQAARAIGGGMLAIDLLEDPQRGLLVNEVNHTMEFRNSIATTGVNIPARMVDYVLAQARAAAATEK</sequence>
<dbReference type="AlphaFoldDB" id="A0A7C4L0Q8"/>
<evidence type="ECO:0000256" key="1">
    <source>
        <dbReference type="ARBA" id="ARBA00001946"/>
    </source>
</evidence>
<dbReference type="GO" id="GO:0009432">
    <property type="term" value="P:SOS response"/>
    <property type="evidence" value="ECO:0007669"/>
    <property type="project" value="TreeGrafter"/>
</dbReference>
<dbReference type="Pfam" id="PF08443">
    <property type="entry name" value="RimK"/>
    <property type="match status" value="1"/>
</dbReference>
<dbReference type="FunFam" id="3.30.1490.20:FF:000025">
    <property type="entry name" value="Alpha-aminoadipate--LysW ligase LysX protein"/>
    <property type="match status" value="1"/>
</dbReference>
<dbReference type="InterPro" id="IPR011870">
    <property type="entry name" value="LysX_arch"/>
</dbReference>
<evidence type="ECO:0000256" key="2">
    <source>
        <dbReference type="ARBA" id="ARBA00006239"/>
    </source>
</evidence>
<keyword evidence="7 10" id="KW-0067">ATP-binding</keyword>
<keyword evidence="6 10" id="KW-0547">Nucleotide-binding</keyword>
<evidence type="ECO:0000256" key="3">
    <source>
        <dbReference type="ARBA" id="ARBA00022598"/>
    </source>
</evidence>
<dbReference type="GO" id="GO:0005524">
    <property type="term" value="F:ATP binding"/>
    <property type="evidence" value="ECO:0007669"/>
    <property type="project" value="UniProtKB-UniRule"/>
</dbReference>
<dbReference type="FunFam" id="3.30.470.20:FF:000058">
    <property type="entry name" value="Alpha-aminoadipate--LysW ligase LysX protein"/>
    <property type="match status" value="1"/>
</dbReference>
<dbReference type="NCBIfam" id="TIGR00768">
    <property type="entry name" value="rimK_fam"/>
    <property type="match status" value="1"/>
</dbReference>
<evidence type="ECO:0000256" key="5">
    <source>
        <dbReference type="ARBA" id="ARBA00022723"/>
    </source>
</evidence>
<dbReference type="InterPro" id="IPR004666">
    <property type="entry name" value="Rp_bS6_RimK/Lys_biosynth_LsyX"/>
</dbReference>
<dbReference type="InterPro" id="IPR016185">
    <property type="entry name" value="PreATP-grasp_dom_sf"/>
</dbReference>
<evidence type="ECO:0000256" key="8">
    <source>
        <dbReference type="ARBA" id="ARBA00022842"/>
    </source>
</evidence>
<evidence type="ECO:0000256" key="9">
    <source>
        <dbReference type="ARBA" id="ARBA00029440"/>
    </source>
</evidence>
<dbReference type="GO" id="GO:0009085">
    <property type="term" value="P:lysine biosynthetic process"/>
    <property type="evidence" value="ECO:0007669"/>
    <property type="project" value="InterPro"/>
</dbReference>
<comment type="cofactor">
    <cofactor evidence="1">
        <name>Mg(2+)</name>
        <dbReference type="ChEBI" id="CHEBI:18420"/>
    </cofactor>
</comment>
<dbReference type="SUPFAM" id="SSF56059">
    <property type="entry name" value="Glutathione synthetase ATP-binding domain-like"/>
    <property type="match status" value="1"/>
</dbReference>
<organism evidence="12">
    <name type="scientific">Bellilinea caldifistulae</name>
    <dbReference type="NCBI Taxonomy" id="360411"/>
    <lineage>
        <taxon>Bacteria</taxon>
        <taxon>Bacillati</taxon>
        <taxon>Chloroflexota</taxon>
        <taxon>Anaerolineae</taxon>
        <taxon>Anaerolineales</taxon>
        <taxon>Anaerolineaceae</taxon>
        <taxon>Bellilinea</taxon>
    </lineage>
</organism>
<gene>
    <name evidence="12" type="primary">lysX</name>
    <name evidence="12" type="ORF">ENT17_10720</name>
</gene>
<keyword evidence="5" id="KW-0479">Metal-binding</keyword>
<feature type="domain" description="ATP-grasp" evidence="11">
    <location>
        <begin position="92"/>
        <end position="276"/>
    </location>
</feature>
<comment type="similarity">
    <text evidence="2">Belongs to the RimK family. LysX subfamily.</text>
</comment>
<evidence type="ECO:0000259" key="11">
    <source>
        <dbReference type="PROSITE" id="PS50975"/>
    </source>
</evidence>
<evidence type="ECO:0000313" key="12">
    <source>
        <dbReference type="EMBL" id="HGS88077.1"/>
    </source>
</evidence>
<comment type="pathway">
    <text evidence="9">Amino-acid biosynthesis.</text>
</comment>
<name>A0A7C4L0Q8_9CHLR</name>
<keyword evidence="3" id="KW-0436">Ligase</keyword>
<dbReference type="GO" id="GO:0018169">
    <property type="term" value="F:ribosomal S6-glutamic acid ligase activity"/>
    <property type="evidence" value="ECO:0007669"/>
    <property type="project" value="TreeGrafter"/>
</dbReference>
<keyword evidence="8" id="KW-0460">Magnesium</keyword>
<dbReference type="GO" id="GO:0005737">
    <property type="term" value="C:cytoplasm"/>
    <property type="evidence" value="ECO:0007669"/>
    <property type="project" value="TreeGrafter"/>
</dbReference>
<comment type="caution">
    <text evidence="12">The sequence shown here is derived from an EMBL/GenBank/DDBJ whole genome shotgun (WGS) entry which is preliminary data.</text>
</comment>
<dbReference type="Gene3D" id="3.30.470.20">
    <property type="entry name" value="ATP-grasp fold, B domain"/>
    <property type="match status" value="1"/>
</dbReference>
<proteinExistence type="inferred from homology"/>
<dbReference type="PANTHER" id="PTHR21621:SF0">
    <property type="entry name" value="BETA-CITRYLGLUTAMATE SYNTHASE B-RELATED"/>
    <property type="match status" value="1"/>
</dbReference>
<evidence type="ECO:0000256" key="6">
    <source>
        <dbReference type="ARBA" id="ARBA00022741"/>
    </source>
</evidence>
<evidence type="ECO:0000256" key="4">
    <source>
        <dbReference type="ARBA" id="ARBA00022605"/>
    </source>
</evidence>
<dbReference type="InterPro" id="IPR011761">
    <property type="entry name" value="ATP-grasp"/>
</dbReference>
<dbReference type="Gene3D" id="3.30.1490.20">
    <property type="entry name" value="ATP-grasp fold, A domain"/>
    <property type="match status" value="1"/>
</dbReference>
<dbReference type="PANTHER" id="PTHR21621">
    <property type="entry name" value="RIBOSOMAL PROTEIN S6 MODIFICATION PROTEIN"/>
    <property type="match status" value="1"/>
</dbReference>
<accession>A0A7C4L0Q8</accession>
<evidence type="ECO:0000256" key="10">
    <source>
        <dbReference type="PROSITE-ProRule" id="PRU00409"/>
    </source>
</evidence>
<dbReference type="GO" id="GO:0046872">
    <property type="term" value="F:metal ion binding"/>
    <property type="evidence" value="ECO:0007669"/>
    <property type="project" value="UniProtKB-KW"/>
</dbReference>
<dbReference type="SUPFAM" id="SSF52440">
    <property type="entry name" value="PreATP-grasp domain"/>
    <property type="match status" value="1"/>
</dbReference>
<dbReference type="InterPro" id="IPR013651">
    <property type="entry name" value="ATP-grasp_RimK-type"/>
</dbReference>
<dbReference type="NCBIfam" id="TIGR02144">
    <property type="entry name" value="LysX_arch"/>
    <property type="match status" value="1"/>
</dbReference>
<dbReference type="Pfam" id="PF22626">
    <property type="entry name" value="LysX_preATP_grasp"/>
    <property type="match status" value="1"/>
</dbReference>